<evidence type="ECO:0000259" key="1">
    <source>
        <dbReference type="Pfam" id="PF01636"/>
    </source>
</evidence>
<dbReference type="Proteomes" id="UP000705983">
    <property type="component" value="Unassembled WGS sequence"/>
</dbReference>
<keyword evidence="3" id="KW-1185">Reference proteome</keyword>
<dbReference type="SUPFAM" id="SSF56112">
    <property type="entry name" value="Protein kinase-like (PK-like)"/>
    <property type="match status" value="1"/>
</dbReference>
<dbReference type="RefSeq" id="WP_187996942.1">
    <property type="nucleotide sequence ID" value="NZ_JACEXG010000005.1"/>
</dbReference>
<accession>A0ABS2TGQ1</accession>
<evidence type="ECO:0000313" key="3">
    <source>
        <dbReference type="Proteomes" id="UP000705983"/>
    </source>
</evidence>
<name>A0ABS2TGQ1_9ACTO</name>
<dbReference type="Pfam" id="PF01636">
    <property type="entry name" value="APH"/>
    <property type="match status" value="1"/>
</dbReference>
<protein>
    <recommendedName>
        <fullName evidence="1">Aminoglycoside phosphotransferase domain-containing protein</fullName>
    </recommendedName>
</protein>
<reference evidence="3" key="1">
    <citation type="submission" date="2021-02" db="EMBL/GenBank/DDBJ databases">
        <title>Leucobacter sp. CX169.</title>
        <authorList>
            <person name="Cheng Y."/>
        </authorList>
    </citation>
    <scope>NUCLEOTIDE SEQUENCE [LARGE SCALE GENOMIC DNA]</scope>
    <source>
        <strain evidence="3">JY899</strain>
    </source>
</reference>
<comment type="caution">
    <text evidence="2">The sequence shown here is derived from an EMBL/GenBank/DDBJ whole genome shotgun (WGS) entry which is preliminary data.</text>
</comment>
<dbReference type="InterPro" id="IPR002575">
    <property type="entry name" value="Aminoglycoside_PTrfase"/>
</dbReference>
<dbReference type="InterPro" id="IPR011009">
    <property type="entry name" value="Kinase-like_dom_sf"/>
</dbReference>
<feature type="domain" description="Aminoglycoside phosphotransferase" evidence="1">
    <location>
        <begin position="34"/>
        <end position="234"/>
    </location>
</feature>
<evidence type="ECO:0000313" key="2">
    <source>
        <dbReference type="EMBL" id="MBM9433830.1"/>
    </source>
</evidence>
<dbReference type="Gene3D" id="1.10.510.10">
    <property type="entry name" value="Transferase(Phosphotransferase) domain 1"/>
    <property type="match status" value="1"/>
</dbReference>
<organism evidence="2 3">
    <name type="scientific">Flaviflexus equikiangi</name>
    <dbReference type="NCBI Taxonomy" id="2758573"/>
    <lineage>
        <taxon>Bacteria</taxon>
        <taxon>Bacillati</taxon>
        <taxon>Actinomycetota</taxon>
        <taxon>Actinomycetes</taxon>
        <taxon>Actinomycetales</taxon>
        <taxon>Actinomycetaceae</taxon>
        <taxon>Flaviflexus</taxon>
    </lineage>
</organism>
<dbReference type="EMBL" id="JAFFJS010000005">
    <property type="protein sequence ID" value="MBM9433830.1"/>
    <property type="molecule type" value="Genomic_DNA"/>
</dbReference>
<gene>
    <name evidence="2" type="ORF">JVW63_09000</name>
</gene>
<proteinExistence type="predicted"/>
<sequence length="282" mass="31275">MTGLDRRQAELVQAWFPGARLVADMSWGLVDSTVLHLATGDEEIVVKAGGPRNAHIARDITAHETVVPRLAARGLAPRLLRADRDARILVHSYVPGDLVDDGPSESDPDVIQEAGEILSLLHSLGGYVDDTIEAQLISAGLKWLRKPTRIPAAQSALAQDYLAGYRPRPVWVVPSHGDYSGRNWVKTESGIAVIDFGRFGYRPRRQDFLRMFFRRWHDHPAERELFLAGYGEGAEADGVDWWIDVLREAVSTAGWAHKVGDEPFERLGLRYVEIALDALGSP</sequence>